<accession>A0AAD1W389</accession>
<feature type="domain" description="DUF4371" evidence="2">
    <location>
        <begin position="182"/>
        <end position="390"/>
    </location>
</feature>
<proteinExistence type="predicted"/>
<dbReference type="Proteomes" id="UP001295444">
    <property type="component" value="Chromosome 04"/>
</dbReference>
<name>A0AAD1W389_PELCU</name>
<gene>
    <name evidence="3" type="ORF">PECUL_23A027512</name>
</gene>
<evidence type="ECO:0000313" key="4">
    <source>
        <dbReference type="Proteomes" id="UP001295444"/>
    </source>
</evidence>
<feature type="compositionally biased region" description="Basic and acidic residues" evidence="1">
    <location>
        <begin position="46"/>
        <end position="58"/>
    </location>
</feature>
<protein>
    <submittedName>
        <fullName evidence="3">Zinc finger MYM-type 1-like</fullName>
    </submittedName>
</protein>
<organism evidence="3 4">
    <name type="scientific">Pelobates cultripes</name>
    <name type="common">Western spadefoot toad</name>
    <dbReference type="NCBI Taxonomy" id="61616"/>
    <lineage>
        <taxon>Eukaryota</taxon>
        <taxon>Metazoa</taxon>
        <taxon>Chordata</taxon>
        <taxon>Craniata</taxon>
        <taxon>Vertebrata</taxon>
        <taxon>Euteleostomi</taxon>
        <taxon>Amphibia</taxon>
        <taxon>Batrachia</taxon>
        <taxon>Anura</taxon>
        <taxon>Pelobatoidea</taxon>
        <taxon>Pelobatidae</taxon>
        <taxon>Pelobates</taxon>
    </lineage>
</organism>
<evidence type="ECO:0000313" key="3">
    <source>
        <dbReference type="EMBL" id="CAH2282942.1"/>
    </source>
</evidence>
<feature type="region of interest" description="Disordered" evidence="1">
    <location>
        <begin position="43"/>
        <end position="103"/>
    </location>
</feature>
<evidence type="ECO:0000259" key="2">
    <source>
        <dbReference type="Pfam" id="PF14291"/>
    </source>
</evidence>
<dbReference type="AlphaFoldDB" id="A0AAD1W389"/>
<reference evidence="3" key="1">
    <citation type="submission" date="2022-03" db="EMBL/GenBank/DDBJ databases">
        <authorList>
            <person name="Alioto T."/>
            <person name="Alioto T."/>
            <person name="Gomez Garrido J."/>
        </authorList>
    </citation>
    <scope>NUCLEOTIDE SEQUENCE</scope>
</reference>
<dbReference type="EMBL" id="OW240915">
    <property type="protein sequence ID" value="CAH2282942.1"/>
    <property type="molecule type" value="Genomic_DNA"/>
</dbReference>
<dbReference type="InterPro" id="IPR025398">
    <property type="entry name" value="DUF4371"/>
</dbReference>
<feature type="compositionally biased region" description="Basic and acidic residues" evidence="1">
    <location>
        <begin position="75"/>
        <end position="85"/>
    </location>
</feature>
<keyword evidence="4" id="KW-1185">Reference proteome</keyword>
<dbReference type="InterPro" id="IPR012337">
    <property type="entry name" value="RNaseH-like_sf"/>
</dbReference>
<dbReference type="Pfam" id="PF14291">
    <property type="entry name" value="DUF4371"/>
    <property type="match status" value="1"/>
</dbReference>
<dbReference type="PANTHER" id="PTHR45749:SF35">
    <property type="entry name" value="AC-LIKE TRANSPOSASE-RELATED"/>
    <property type="match status" value="1"/>
</dbReference>
<dbReference type="PANTHER" id="PTHR45749">
    <property type="match status" value="1"/>
</dbReference>
<sequence>MSAPRKKWSGAAFQKKIKLQEEDTSKMAGSLNRFFKPDPVLKAVSKTKENREAVDVEPHPSTSTTTVGEHSLGIESDRNTEEESSPKSSSSEDENAKSTLADLFDPADWPEMLTSSLKETIVLKGPAKPKEHFAFPKDASKRRFTSTHYRRRLEMCLATHEVSPSHLTAMGNWTELLTRLGSGSTIDHSYQRLLATETQHWQNVLQRLVAIVQYLGKQCLAFRGSSDTLYSENNGNYLKLVEMMATFDSVMQSLLKKIQNSEIHQHYLGKDIQNELIGLISKEIRRCILRLLKDAKYYSIILDCTPDITLVEQMTMVFRFVSVKQGDSPTANPEIHIEERFLGFLPVHNSSGEGLTEAILNELEMLKIPFSDMRGQGYDNGSNMKGKHSGVQKRIMDLNSRAFYVPCSAHSLNLVVNDAAMCCRDASRFFGILQKIYVFLSGSTNRWDVLKKHVSKLTVKPLSDTRWSSRIDAIRPFRFHVGEVYDTLIEIGGDMNFAALARIEASSLAKELNKFKFLCLIILWFNILSRINSVSKVLQSQSIYLPDVVELLESRQFFNLIGQMMVLRIYLKKQES</sequence>
<dbReference type="SUPFAM" id="SSF53098">
    <property type="entry name" value="Ribonuclease H-like"/>
    <property type="match status" value="1"/>
</dbReference>
<evidence type="ECO:0000256" key="1">
    <source>
        <dbReference type="SAM" id="MobiDB-lite"/>
    </source>
</evidence>